<dbReference type="InterPro" id="IPR003115">
    <property type="entry name" value="ParB_N"/>
</dbReference>
<evidence type="ECO:0000313" key="2">
    <source>
        <dbReference type="EMBL" id="HJA84540.1"/>
    </source>
</evidence>
<dbReference type="SUPFAM" id="SSF110849">
    <property type="entry name" value="ParB/Sulfiredoxin"/>
    <property type="match status" value="1"/>
</dbReference>
<dbReference type="FunFam" id="3.90.1530.10:FF:000004">
    <property type="entry name" value="Chromosome partitioning protein ParB"/>
    <property type="match status" value="1"/>
</dbReference>
<reference evidence="2" key="1">
    <citation type="journal article" date="2021" name="PeerJ">
        <title>Extensive microbial diversity within the chicken gut microbiome revealed by metagenomics and culture.</title>
        <authorList>
            <person name="Gilroy R."/>
            <person name="Ravi A."/>
            <person name="Getino M."/>
            <person name="Pursley I."/>
            <person name="Horton D.L."/>
            <person name="Alikhan N.F."/>
            <person name="Baker D."/>
            <person name="Gharbi K."/>
            <person name="Hall N."/>
            <person name="Watson M."/>
            <person name="Adriaenssens E.M."/>
            <person name="Foster-Nyarko E."/>
            <person name="Jarju S."/>
            <person name="Secka A."/>
            <person name="Antonio M."/>
            <person name="Oren A."/>
            <person name="Chaudhuri R.R."/>
            <person name="La Ragione R."/>
            <person name="Hildebrand F."/>
            <person name="Pallen M.J."/>
        </authorList>
    </citation>
    <scope>NUCLEOTIDE SEQUENCE</scope>
    <source>
        <strain evidence="2">ChiHecec1B25-7008</strain>
    </source>
</reference>
<gene>
    <name evidence="2" type="ORF">H9785_11320</name>
</gene>
<dbReference type="Proteomes" id="UP000823860">
    <property type="component" value="Unassembled WGS sequence"/>
</dbReference>
<feature type="domain" description="ParB-like N-terminal" evidence="1">
    <location>
        <begin position="21"/>
        <end position="87"/>
    </location>
</feature>
<dbReference type="InterPro" id="IPR036086">
    <property type="entry name" value="ParB/Sulfiredoxin_sf"/>
</dbReference>
<evidence type="ECO:0000313" key="3">
    <source>
        <dbReference type="Proteomes" id="UP000823860"/>
    </source>
</evidence>
<dbReference type="Pfam" id="PF02195">
    <property type="entry name" value="ParB_N"/>
    <property type="match status" value="1"/>
</dbReference>
<dbReference type="AlphaFoldDB" id="A0A9D2HT69"/>
<comment type="caution">
    <text evidence="2">The sequence shown here is derived from an EMBL/GenBank/DDBJ whole genome shotgun (WGS) entry which is preliminary data.</text>
</comment>
<dbReference type="Gene3D" id="3.90.1530.10">
    <property type="entry name" value="Conserved hypothetical protein from pyrococcus furiosus pfu- 392566-001, ParB domain"/>
    <property type="match status" value="1"/>
</dbReference>
<proteinExistence type="predicted"/>
<reference evidence="2" key="2">
    <citation type="submission" date="2021-04" db="EMBL/GenBank/DDBJ databases">
        <authorList>
            <person name="Gilroy R."/>
        </authorList>
    </citation>
    <scope>NUCLEOTIDE SEQUENCE</scope>
    <source>
        <strain evidence="2">ChiHecec1B25-7008</strain>
    </source>
</reference>
<dbReference type="PANTHER" id="PTHR30083">
    <property type="entry name" value="TRANSCRIPTIONAL REGULATOR-RELATED"/>
    <property type="match status" value="1"/>
</dbReference>
<protein>
    <submittedName>
        <fullName evidence="2">ParB/RepB/Spo0J family partition protein</fullName>
    </submittedName>
</protein>
<dbReference type="GO" id="GO:0071453">
    <property type="term" value="P:cellular response to oxygen levels"/>
    <property type="evidence" value="ECO:0007669"/>
    <property type="project" value="TreeGrafter"/>
</dbReference>
<name>A0A9D2HT69_9BACE</name>
<organism evidence="2 3">
    <name type="scientific">Candidatus Bacteroides intestinavium</name>
    <dbReference type="NCBI Taxonomy" id="2838469"/>
    <lineage>
        <taxon>Bacteria</taxon>
        <taxon>Pseudomonadati</taxon>
        <taxon>Bacteroidota</taxon>
        <taxon>Bacteroidia</taxon>
        <taxon>Bacteroidales</taxon>
        <taxon>Bacteroidaceae</taxon>
        <taxon>Bacteroides</taxon>
    </lineage>
</organism>
<dbReference type="EMBL" id="DWZE01000137">
    <property type="protein sequence ID" value="HJA84540.1"/>
    <property type="molecule type" value="Genomic_DNA"/>
</dbReference>
<evidence type="ECO:0000259" key="1">
    <source>
        <dbReference type="Pfam" id="PF02195"/>
    </source>
</evidence>
<dbReference type="CDD" id="cd16397">
    <property type="entry name" value="IbrB_like"/>
    <property type="match status" value="1"/>
</dbReference>
<dbReference type="PANTHER" id="PTHR30083:SF1">
    <property type="entry name" value="TRANSCRIPTIONAL REGULATOR"/>
    <property type="match status" value="1"/>
</dbReference>
<accession>A0A9D2HT69</accession>
<sequence length="189" mass="22353">MNKEQKVEQKQEEYRSPVYDVRAVPVEKVFANDYNPNVVAPPEMRLLELSIWEDGFTMPCVCYYEEEKDRYIIVDGFHRYRVLKTSKRIYEREKGLLPVVVIQKDISNRMASTIRHNRARGTHNIELMCNIVAELDKAGMTDEWIMKNIGMDRDEVLRLKQISGLAELFSHRDFTIPDRKEEYTFNADE</sequence>